<evidence type="ECO:0000259" key="8">
    <source>
        <dbReference type="Pfam" id="PF07715"/>
    </source>
</evidence>
<evidence type="ECO:0000259" key="7">
    <source>
        <dbReference type="Pfam" id="PF00593"/>
    </source>
</evidence>
<keyword evidence="3" id="KW-0812">Transmembrane</keyword>
<evidence type="ECO:0000256" key="4">
    <source>
        <dbReference type="ARBA" id="ARBA00023077"/>
    </source>
</evidence>
<dbReference type="GO" id="GO:0009279">
    <property type="term" value="C:cell outer membrane"/>
    <property type="evidence" value="ECO:0007669"/>
    <property type="project" value="UniProtKB-SubCell"/>
</dbReference>
<feature type="domain" description="TonB-dependent receptor plug" evidence="8">
    <location>
        <begin position="183"/>
        <end position="261"/>
    </location>
</feature>
<evidence type="ECO:0000313" key="9">
    <source>
        <dbReference type="EMBL" id="SUZ91934.1"/>
    </source>
</evidence>
<dbReference type="InterPro" id="IPR012910">
    <property type="entry name" value="Plug_dom"/>
</dbReference>
<dbReference type="SUPFAM" id="SSF49464">
    <property type="entry name" value="Carboxypeptidase regulatory domain-like"/>
    <property type="match status" value="1"/>
</dbReference>
<evidence type="ECO:0000256" key="2">
    <source>
        <dbReference type="ARBA" id="ARBA00022448"/>
    </source>
</evidence>
<dbReference type="Pfam" id="PF13715">
    <property type="entry name" value="CarbopepD_reg_2"/>
    <property type="match status" value="1"/>
</dbReference>
<keyword evidence="4" id="KW-0798">TonB box</keyword>
<dbReference type="Gene3D" id="2.40.170.20">
    <property type="entry name" value="TonB-dependent receptor, beta-barrel domain"/>
    <property type="match status" value="1"/>
</dbReference>
<evidence type="ECO:0000256" key="5">
    <source>
        <dbReference type="ARBA" id="ARBA00023136"/>
    </source>
</evidence>
<evidence type="ECO:0000256" key="3">
    <source>
        <dbReference type="ARBA" id="ARBA00022692"/>
    </source>
</evidence>
<dbReference type="InterPro" id="IPR036942">
    <property type="entry name" value="Beta-barrel_TonB_sf"/>
</dbReference>
<dbReference type="InterPro" id="IPR037066">
    <property type="entry name" value="Plug_dom_sf"/>
</dbReference>
<dbReference type="Gene3D" id="2.170.130.10">
    <property type="entry name" value="TonB-dependent receptor, plug domain"/>
    <property type="match status" value="1"/>
</dbReference>
<dbReference type="Pfam" id="PF00593">
    <property type="entry name" value="TonB_dep_Rec_b-barrel"/>
    <property type="match status" value="1"/>
</dbReference>
<gene>
    <name evidence="9" type="ORF">METZ01_LOCUS44788</name>
</gene>
<reference evidence="9" key="1">
    <citation type="submission" date="2018-05" db="EMBL/GenBank/DDBJ databases">
        <authorList>
            <person name="Lanie J.A."/>
            <person name="Ng W.-L."/>
            <person name="Kazmierczak K.M."/>
            <person name="Andrzejewski T.M."/>
            <person name="Davidsen T.M."/>
            <person name="Wayne K.J."/>
            <person name="Tettelin H."/>
            <person name="Glass J.I."/>
            <person name="Rusch D."/>
            <person name="Podicherti R."/>
            <person name="Tsui H.-C.T."/>
            <person name="Winkler M.E."/>
        </authorList>
    </citation>
    <scope>NUCLEOTIDE SEQUENCE</scope>
</reference>
<evidence type="ECO:0000256" key="1">
    <source>
        <dbReference type="ARBA" id="ARBA00004571"/>
    </source>
</evidence>
<dbReference type="Pfam" id="PF07715">
    <property type="entry name" value="Plug"/>
    <property type="match status" value="1"/>
</dbReference>
<proteinExistence type="predicted"/>
<dbReference type="InterPro" id="IPR008969">
    <property type="entry name" value="CarboxyPept-like_regulatory"/>
</dbReference>
<organism evidence="9">
    <name type="scientific">marine metagenome</name>
    <dbReference type="NCBI Taxonomy" id="408172"/>
    <lineage>
        <taxon>unclassified sequences</taxon>
        <taxon>metagenomes</taxon>
        <taxon>ecological metagenomes</taxon>
    </lineage>
</organism>
<dbReference type="InterPro" id="IPR000531">
    <property type="entry name" value="Beta-barrel_TonB"/>
</dbReference>
<sequence>MALDSLISTYDLNIVYRDQLINNININAICNNCNSDEAIKSLLHNTSLDWEKNKYQYIIINNRKNETISGYIIDAKSGEYIPHANIYIKDSSLGTMSDEYGFFNISGNIGITDTLIISYIGYHPLKVVNGVYDDINYFEIIPKILGIETVNIFGEKIEFLQRSTNLGELAFSPRHITNLPNIGESDVFRSLQLLPGIQMGNSGFAGLFIRGGTPDQNRIILDGMTIYQVDHFFGFFSSINSNIVKDVQIYRSGFPAKFGGGISSIIDITGKSGSTKKQKLDLFTNMLSAGFTYQQPLSKRGSFILSARRSFTDQYQTKLYDKIHDFLISGSGLNIGSELPSDSVLYESQYLPNFYFYDINGKFTYLPTKKDIISISFYEGKDYLGEKKNFDFPLDSIGVDQVMTNEKTRWGNNGVSGRWLHRWTEKVTSQLFLSDTKYLSNHLLNSYWSLDTSTTPVYLSQDKNQIIDQTFRVHVTYNARQNHLIEVGLAKTIYKTDYSVDLGDSIIFINEKIKGNLIEGYIQDRWVVSSNIELLIGVRSEKFSKGNKIFFDPRFTGFYHLSNQFSLKVSGSRAHQFLNRFSNDIITNGSKFVWLIPNKYMEPMSSIQKNFGFEYDTPDIFFGFDLYNKTVNNISDFSQLVFPIDVYSESSNNLIFQGTGQSNGFELFFHKKNGKLKGWASYNYGTIQCKFPELNGGEVFLADHDRTHELKSALISSLGKWTLSITGLISSGRVFTPNNNLMIRENENANYTLQAEPGTRNSKRLPIVQRIDLSLNRSMYFMEKSLDIGISIFNVFDRNNISHRSYNLFVDPFITTDVIMLGFTPTVSIQLGF</sequence>
<comment type="subcellular location">
    <subcellularLocation>
        <location evidence="1">Cell outer membrane</location>
        <topology evidence="1">Multi-pass membrane protein</topology>
    </subcellularLocation>
</comment>
<keyword evidence="5" id="KW-0472">Membrane</keyword>
<dbReference type="InterPro" id="IPR039426">
    <property type="entry name" value="TonB-dep_rcpt-like"/>
</dbReference>
<dbReference type="Gene3D" id="2.60.40.1120">
    <property type="entry name" value="Carboxypeptidase-like, regulatory domain"/>
    <property type="match status" value="1"/>
</dbReference>
<evidence type="ECO:0000256" key="6">
    <source>
        <dbReference type="ARBA" id="ARBA00023237"/>
    </source>
</evidence>
<accession>A0A381RL22</accession>
<keyword evidence="6" id="KW-0998">Cell outer membrane</keyword>
<name>A0A381RL22_9ZZZZ</name>
<dbReference type="AlphaFoldDB" id="A0A381RL22"/>
<feature type="domain" description="TonB-dependent receptor-like beta-barrel" evidence="7">
    <location>
        <begin position="404"/>
        <end position="694"/>
    </location>
</feature>
<keyword evidence="2" id="KW-0813">Transport</keyword>
<dbReference type="SUPFAM" id="SSF56935">
    <property type="entry name" value="Porins"/>
    <property type="match status" value="1"/>
</dbReference>
<protein>
    <recommendedName>
        <fullName evidence="10">TonB-dependent receptor plug domain-containing protein</fullName>
    </recommendedName>
</protein>
<dbReference type="EMBL" id="UINC01002018">
    <property type="protein sequence ID" value="SUZ91934.1"/>
    <property type="molecule type" value="Genomic_DNA"/>
</dbReference>
<dbReference type="PROSITE" id="PS52016">
    <property type="entry name" value="TONB_DEPENDENT_REC_3"/>
    <property type="match status" value="1"/>
</dbReference>
<evidence type="ECO:0008006" key="10">
    <source>
        <dbReference type="Google" id="ProtNLM"/>
    </source>
</evidence>